<dbReference type="Gene3D" id="1.20.58.1700">
    <property type="match status" value="1"/>
</dbReference>
<reference evidence="3 4" key="1">
    <citation type="submission" date="2015-11" db="EMBL/GenBank/DDBJ databases">
        <title>Permanent draft genome of Psychrobacter piscatorii LQ58.</title>
        <authorList>
            <person name="Zhou M."/>
            <person name="Dong B."/>
            <person name="Liu Q."/>
        </authorList>
    </citation>
    <scope>NUCLEOTIDE SEQUENCE [LARGE SCALE GENOMIC DNA]</scope>
    <source>
        <strain evidence="3 4">LQ58</strain>
    </source>
</reference>
<dbReference type="STRING" id="554343.AS194_03610"/>
<dbReference type="SUPFAM" id="SSF75304">
    <property type="entry name" value="Amidase signature (AS) enzymes"/>
    <property type="match status" value="1"/>
</dbReference>
<dbReference type="NCBIfam" id="TIGR02713">
    <property type="entry name" value="allophanate_hyd"/>
    <property type="match status" value="1"/>
</dbReference>
<dbReference type="Pfam" id="PF01425">
    <property type="entry name" value="Amidase"/>
    <property type="match status" value="1"/>
</dbReference>
<dbReference type="Proteomes" id="UP000051202">
    <property type="component" value="Unassembled WGS sequence"/>
</dbReference>
<dbReference type="PANTHER" id="PTHR11895:SF169">
    <property type="entry name" value="GLUTAMYL-TRNA(GLN) AMIDOTRANSFERASE"/>
    <property type="match status" value="1"/>
</dbReference>
<feature type="domain" description="Amidase" evidence="1">
    <location>
        <begin position="25"/>
        <end position="427"/>
    </location>
</feature>
<name>A0A0T6DV75_9GAMM</name>
<dbReference type="Gene3D" id="3.90.1300.10">
    <property type="entry name" value="Amidase signature (AS) domain"/>
    <property type="match status" value="1"/>
</dbReference>
<feature type="domain" description="Allophanate hydrolase C-terminal" evidence="2">
    <location>
        <begin position="480"/>
        <end position="602"/>
    </location>
</feature>
<dbReference type="InterPro" id="IPR014085">
    <property type="entry name" value="Allophanate_hydrolase"/>
</dbReference>
<dbReference type="AlphaFoldDB" id="A0A0T6DV75"/>
<evidence type="ECO:0000313" key="3">
    <source>
        <dbReference type="EMBL" id="KRU23606.1"/>
    </source>
</evidence>
<proteinExistence type="predicted"/>
<dbReference type="Pfam" id="PF21986">
    <property type="entry name" value="AH_C"/>
    <property type="match status" value="1"/>
</dbReference>
<dbReference type="GO" id="GO:0016787">
    <property type="term" value="F:hydrolase activity"/>
    <property type="evidence" value="ECO:0007669"/>
    <property type="project" value="UniProtKB-KW"/>
</dbReference>
<gene>
    <name evidence="3" type="ORF">AS194_03610</name>
</gene>
<keyword evidence="4" id="KW-1185">Reference proteome</keyword>
<dbReference type="Gene3D" id="3.10.490.10">
    <property type="entry name" value="Gamma-glutamyl cyclotransferase-like"/>
    <property type="match status" value="1"/>
</dbReference>
<protein>
    <submittedName>
        <fullName evidence="3">Allophanate hydrolase</fullName>
    </submittedName>
</protein>
<dbReference type="NCBIfam" id="NF006043">
    <property type="entry name" value="PRK08186.1"/>
    <property type="match status" value="1"/>
</dbReference>
<dbReference type="EMBL" id="LNDJ01000002">
    <property type="protein sequence ID" value="KRU23606.1"/>
    <property type="molecule type" value="Genomic_DNA"/>
</dbReference>
<dbReference type="InterPro" id="IPR053844">
    <property type="entry name" value="AH_C"/>
</dbReference>
<dbReference type="InterPro" id="IPR023631">
    <property type="entry name" value="Amidase_dom"/>
</dbReference>
<dbReference type="InterPro" id="IPR000120">
    <property type="entry name" value="Amidase"/>
</dbReference>
<comment type="caution">
    <text evidence="3">The sequence shown here is derived from an EMBL/GenBank/DDBJ whole genome shotgun (WGS) entry which is preliminary data.</text>
</comment>
<dbReference type="RefSeq" id="WP_058023594.1">
    <property type="nucleotide sequence ID" value="NZ_LNDJ01000002.1"/>
</dbReference>
<evidence type="ECO:0000259" key="2">
    <source>
        <dbReference type="Pfam" id="PF21986"/>
    </source>
</evidence>
<evidence type="ECO:0000259" key="1">
    <source>
        <dbReference type="Pfam" id="PF01425"/>
    </source>
</evidence>
<organism evidence="3 4">
    <name type="scientific">Psychrobacter piscatorii</name>
    <dbReference type="NCBI Taxonomy" id="554343"/>
    <lineage>
        <taxon>Bacteria</taxon>
        <taxon>Pseudomonadati</taxon>
        <taxon>Pseudomonadota</taxon>
        <taxon>Gammaproteobacteria</taxon>
        <taxon>Moraxellales</taxon>
        <taxon>Moraxellaceae</taxon>
        <taxon>Psychrobacter</taxon>
    </lineage>
</organism>
<evidence type="ECO:0000313" key="4">
    <source>
        <dbReference type="Proteomes" id="UP000051202"/>
    </source>
</evidence>
<accession>A0A0T6DV75</accession>
<keyword evidence="3" id="KW-0378">Hydrolase</keyword>
<dbReference type="InterPro" id="IPR036928">
    <property type="entry name" value="AS_sf"/>
</dbReference>
<sequence>MQKNWTINDWQSGYCNGHIQLSDLLEYVANIDNDNNAWIEIATPEQLTAQIESIAPQNPKDLPLYGIPFAVKDNIDVAGFYTTAGCTAPFYLADKDAHVIAKLKAAGAIVIGKTNLDQFATGLVGTRSPYGAVANSFNSEYISGGSSSGSAVSVANGNVPFALGTDTAGSGRVPAGHNNIVGLKPTKGWLSSTGLIPACRLHDVISIFALGVDDAWQVAQVMEGYDAEDDYSRVHPATTPAAFSLGKVAIPDTLEFYGDTKSEQAFERAITQLQTMGYEVALIDFTVFNELADALYNDSWVSERTFAVEQLVARDELLPITRQIISQADDYSAVDAMSAEYTRAALSRQIQQVMSEFDALMVPTAPTIYTIDAVNADPLTKNSHMGAYTNFVNLADLSALALPNVITDDGLPRGVTFISMAWHDEALANFGHQWQAALNIPIGTSQHHYQADTSQIETAQSDKSPSLIPLSIVFSNDSSVELAVVGAHLSGMPLNYQLTDRGGVLSEQTQTAATYQLFALAGATPAKPGLMRHSDGRAIEVEVWRIPTARFGEIVNEVPAPLGIGNVELADGRWVKSFICEPYGFEGSTDVTRFGGWRAYIAKQSEPIV</sequence>
<dbReference type="PANTHER" id="PTHR11895">
    <property type="entry name" value="TRANSAMIDASE"/>
    <property type="match status" value="1"/>
</dbReference>